<dbReference type="InterPro" id="IPR012340">
    <property type="entry name" value="NA-bd_OB-fold"/>
</dbReference>
<evidence type="ECO:0000256" key="10">
    <source>
        <dbReference type="ARBA" id="ARBA00022801"/>
    </source>
</evidence>
<protein>
    <recommendedName>
        <fullName evidence="2">DNA ligase (ATP)</fullName>
        <ecNumber evidence="2">6.5.1.1</ecNumber>
    </recommendedName>
    <alternativeName>
        <fullName evidence="19">NHEJ DNA polymerase</fullName>
    </alternativeName>
</protein>
<keyword evidence="14" id="KW-0238">DNA-binding</keyword>
<dbReference type="OrthoDB" id="9802472at2"/>
<dbReference type="InterPro" id="IPR014143">
    <property type="entry name" value="NHEJ_ligase_prk"/>
</dbReference>
<evidence type="ECO:0000256" key="14">
    <source>
        <dbReference type="ARBA" id="ARBA00023125"/>
    </source>
</evidence>
<accession>A0A158JZP1</accession>
<sequence>MAEKLETYQRMRRFNETPEPSGKVAAKKTASAKRKPSSKQADHALSFVIQEHDARRLHYDFRLELDGTLKSWAVPKGPSLDPSVKRLAVHVEDHPLDYGSFEGEIPEGNYGAGSVIVWDRGTWEPQTGSIAEASEAYAAGKLKFRLDGEKLHGGWTLVRSHMRGSGDKEQWLLIKERDEDARNEADYDILLKQPGSVLTDSLGARNQKGQLIERPERKAGARKTAKAPAKQADKSARPDIVANRNTESLRELAHEPSIEGALKAKLPATFKPQLATLVDAAPTSGDWAYEIKFDGYRVLARIDRASSSNAVQVWTRNGNDWTTKFSKQVKALGQLEIDSAWLDGEAVVLDDRGLPDFQALQNAFDAGRPQDIVVYWFDVPFLNGYDLRHVPLVQRRAILQALLERVGDPTLRFSEHFAFKADDLLKSACDMALEGIIGKRVDSTYVSGRSSAWIKLKCRRRQEFVIGGYSEPAGSRAHFGALLLGVYDADGKLQYAGRVGTGFDQSTLAGIWKQLDKRETSKMPFAREPIERSRTPVHWVKPELVAECNFAEWTKERIVRQASFVSLRDDKPARQIVKEEPKPVESVEAEEEGKASKPAKKSAAKAATKTATKTAAKKAKETSTVAGVKISHPERVIDKSTGIRKIDLVNYYESVADWMLPHLKDRPVSLVRAPEDIGGELFFQKHSAKLAIPHIKQHPGIDPGHPPLLTIESVEALVGTAQMGTVELHTWNALASDIEKPDRMVFDLDPGEGVGWNRMIEAARLTRELLKELGLEAFCKTSGGKGFHVVVPIAKQAPWDEVKGFSQAVAQHMANTLPKLFSAKMGMQNRQGKIFIDYLRNNRGSSTVAAFSLRARPGMGASVTLDWDELDEVKSGDQWNIGNVRERLDSLGADPWAGYGKKRQRLTVAMKKRLGM</sequence>
<evidence type="ECO:0000256" key="19">
    <source>
        <dbReference type="ARBA" id="ARBA00029943"/>
    </source>
</evidence>
<dbReference type="Gene3D" id="3.30.470.30">
    <property type="entry name" value="DNA ligase/mRNA capping enzyme"/>
    <property type="match status" value="1"/>
</dbReference>
<comment type="catalytic activity">
    <reaction evidence="20">
        <text>ATP + (deoxyribonucleotide)n-3'-hydroxyl + 5'-phospho-(deoxyribonucleotide)m = (deoxyribonucleotide)n+m + AMP + diphosphate.</text>
        <dbReference type="EC" id="6.5.1.1"/>
    </reaction>
</comment>
<keyword evidence="10" id="KW-0378">Hydrolase</keyword>
<evidence type="ECO:0000256" key="8">
    <source>
        <dbReference type="ARBA" id="ARBA00022741"/>
    </source>
</evidence>
<keyword evidence="6" id="KW-0540">Nuclease</keyword>
<evidence type="ECO:0000256" key="7">
    <source>
        <dbReference type="ARBA" id="ARBA00022723"/>
    </source>
</evidence>
<dbReference type="InterPro" id="IPR012309">
    <property type="entry name" value="DNA_ligase_ATP-dep_C"/>
</dbReference>
<name>A0A158JZP1_9BURK</name>
<keyword evidence="12" id="KW-0067">ATP-binding</keyword>
<dbReference type="Pfam" id="PF21686">
    <property type="entry name" value="LigD_Prim-Pol"/>
    <property type="match status" value="1"/>
</dbReference>
<evidence type="ECO:0000256" key="15">
    <source>
        <dbReference type="ARBA" id="ARBA00023172"/>
    </source>
</evidence>
<evidence type="ECO:0000259" key="22">
    <source>
        <dbReference type="PROSITE" id="PS50160"/>
    </source>
</evidence>
<proteinExistence type="predicted"/>
<dbReference type="Pfam" id="PF13298">
    <property type="entry name" value="LigD_N"/>
    <property type="match status" value="1"/>
</dbReference>
<evidence type="ECO:0000313" key="24">
    <source>
        <dbReference type="Proteomes" id="UP000054770"/>
    </source>
</evidence>
<reference evidence="23" key="1">
    <citation type="submission" date="2016-01" db="EMBL/GenBank/DDBJ databases">
        <authorList>
            <person name="Peeters C."/>
        </authorList>
    </citation>
    <scope>NUCLEOTIDE SEQUENCE [LARGE SCALE GENOMIC DNA]</scope>
    <source>
        <strain evidence="23">LMG 22940</strain>
    </source>
</reference>
<dbReference type="RefSeq" id="WP_087646572.1">
    <property type="nucleotide sequence ID" value="NZ_FCON02000054.1"/>
</dbReference>
<dbReference type="GO" id="GO:0004527">
    <property type="term" value="F:exonuclease activity"/>
    <property type="evidence" value="ECO:0007669"/>
    <property type="project" value="UniProtKB-KW"/>
</dbReference>
<dbReference type="EMBL" id="FCON02000054">
    <property type="protein sequence ID" value="SAL73909.1"/>
    <property type="molecule type" value="Genomic_DNA"/>
</dbReference>
<evidence type="ECO:0000256" key="3">
    <source>
        <dbReference type="ARBA" id="ARBA00022598"/>
    </source>
</evidence>
<evidence type="ECO:0000256" key="4">
    <source>
        <dbReference type="ARBA" id="ARBA00022679"/>
    </source>
</evidence>
<keyword evidence="5" id="KW-0548">Nucleotidyltransferase</keyword>
<dbReference type="NCBIfam" id="NF004628">
    <property type="entry name" value="PRK05972.1"/>
    <property type="match status" value="1"/>
</dbReference>
<organism evidence="23 24">
    <name type="scientific">Caballeronia choica</name>
    <dbReference type="NCBI Taxonomy" id="326476"/>
    <lineage>
        <taxon>Bacteria</taxon>
        <taxon>Pseudomonadati</taxon>
        <taxon>Pseudomonadota</taxon>
        <taxon>Betaproteobacteria</taxon>
        <taxon>Burkholderiales</taxon>
        <taxon>Burkholderiaceae</taxon>
        <taxon>Caballeronia</taxon>
    </lineage>
</organism>
<dbReference type="GO" id="GO:0006281">
    <property type="term" value="P:DNA repair"/>
    <property type="evidence" value="ECO:0007669"/>
    <property type="project" value="UniProtKB-KW"/>
</dbReference>
<evidence type="ECO:0000256" key="6">
    <source>
        <dbReference type="ARBA" id="ARBA00022722"/>
    </source>
</evidence>
<evidence type="ECO:0000256" key="21">
    <source>
        <dbReference type="SAM" id="MobiDB-lite"/>
    </source>
</evidence>
<dbReference type="Gene3D" id="3.30.1490.70">
    <property type="match status" value="1"/>
</dbReference>
<dbReference type="InterPro" id="IPR014146">
    <property type="entry name" value="LigD_ligase_dom"/>
</dbReference>
<keyword evidence="11" id="KW-0269">Exonuclease</keyword>
<evidence type="ECO:0000256" key="20">
    <source>
        <dbReference type="ARBA" id="ARBA00034003"/>
    </source>
</evidence>
<dbReference type="Proteomes" id="UP000054770">
    <property type="component" value="Unassembled WGS sequence"/>
</dbReference>
<feature type="domain" description="ATP-dependent DNA ligase family profile" evidence="22">
    <location>
        <begin position="374"/>
        <end position="488"/>
    </location>
</feature>
<dbReference type="GO" id="GO:0046872">
    <property type="term" value="F:metal ion binding"/>
    <property type="evidence" value="ECO:0007669"/>
    <property type="project" value="UniProtKB-KW"/>
</dbReference>
<keyword evidence="7" id="KW-0479">Metal-binding</keyword>
<dbReference type="Pfam" id="PF01068">
    <property type="entry name" value="DNA_ligase_A_M"/>
    <property type="match status" value="1"/>
</dbReference>
<dbReference type="GO" id="GO:0003910">
    <property type="term" value="F:DNA ligase (ATP) activity"/>
    <property type="evidence" value="ECO:0007669"/>
    <property type="project" value="UniProtKB-EC"/>
</dbReference>
<comment type="caution">
    <text evidence="23">The sequence shown here is derived from an EMBL/GenBank/DDBJ whole genome shotgun (WGS) entry which is preliminary data.</text>
</comment>
<dbReference type="SUPFAM" id="SSF56091">
    <property type="entry name" value="DNA ligase/mRNA capping enzyme, catalytic domain"/>
    <property type="match status" value="1"/>
</dbReference>
<dbReference type="PROSITE" id="PS50160">
    <property type="entry name" value="DNA_LIGASE_A3"/>
    <property type="match status" value="1"/>
</dbReference>
<evidence type="ECO:0000256" key="16">
    <source>
        <dbReference type="ARBA" id="ARBA00023204"/>
    </source>
</evidence>
<dbReference type="SUPFAM" id="SSF50249">
    <property type="entry name" value="Nucleic acid-binding proteins"/>
    <property type="match status" value="1"/>
</dbReference>
<dbReference type="CDD" id="cd04862">
    <property type="entry name" value="PaeLigD_Pol_like"/>
    <property type="match status" value="1"/>
</dbReference>
<dbReference type="GO" id="GO:0005524">
    <property type="term" value="F:ATP binding"/>
    <property type="evidence" value="ECO:0007669"/>
    <property type="project" value="UniProtKB-KW"/>
</dbReference>
<comment type="cofactor">
    <cofactor evidence="1">
        <name>Mn(2+)</name>
        <dbReference type="ChEBI" id="CHEBI:29035"/>
    </cofactor>
</comment>
<dbReference type="AlphaFoldDB" id="A0A158JZP1"/>
<keyword evidence="13" id="KW-0239">DNA-directed DNA polymerase</keyword>
<keyword evidence="17" id="KW-0464">Manganese</keyword>
<dbReference type="NCBIfam" id="TIGR02778">
    <property type="entry name" value="ligD_pol"/>
    <property type="match status" value="1"/>
</dbReference>
<keyword evidence="24" id="KW-1185">Reference proteome</keyword>
<evidence type="ECO:0000256" key="17">
    <source>
        <dbReference type="ARBA" id="ARBA00023211"/>
    </source>
</evidence>
<feature type="region of interest" description="Disordered" evidence="21">
    <location>
        <begin position="579"/>
        <end position="615"/>
    </location>
</feature>
<keyword evidence="3 23" id="KW-0436">Ligase</keyword>
<dbReference type="InterPro" id="IPR014145">
    <property type="entry name" value="LigD_pol_dom"/>
</dbReference>
<dbReference type="InterPro" id="IPR014144">
    <property type="entry name" value="LigD_PE_domain"/>
</dbReference>
<dbReference type="NCBIfam" id="TIGR02776">
    <property type="entry name" value="NHEJ_ligase_prk"/>
    <property type="match status" value="1"/>
</dbReference>
<dbReference type="PANTHER" id="PTHR42705:SF2">
    <property type="entry name" value="BIFUNCTIONAL NON-HOMOLOGOUS END JOINING PROTEIN LIGD"/>
    <property type="match status" value="1"/>
</dbReference>
<evidence type="ECO:0000256" key="2">
    <source>
        <dbReference type="ARBA" id="ARBA00012727"/>
    </source>
</evidence>
<evidence type="ECO:0000256" key="5">
    <source>
        <dbReference type="ARBA" id="ARBA00022695"/>
    </source>
</evidence>
<feature type="compositionally biased region" description="Basic and acidic residues" evidence="21">
    <location>
        <begin position="1"/>
        <end position="16"/>
    </location>
</feature>
<dbReference type="InterPro" id="IPR033651">
    <property type="entry name" value="PaeLigD_Pol-like"/>
</dbReference>
<dbReference type="GO" id="GO:0006310">
    <property type="term" value="P:DNA recombination"/>
    <property type="evidence" value="ECO:0007669"/>
    <property type="project" value="UniProtKB-KW"/>
</dbReference>
<dbReference type="Gene3D" id="2.40.50.140">
    <property type="entry name" value="Nucleic acid-binding proteins"/>
    <property type="match status" value="1"/>
</dbReference>
<keyword evidence="9" id="KW-0227">DNA damage</keyword>
<dbReference type="Gene3D" id="3.90.920.10">
    <property type="entry name" value="DNA primase, PRIM domain"/>
    <property type="match status" value="1"/>
</dbReference>
<evidence type="ECO:0000313" key="23">
    <source>
        <dbReference type="EMBL" id="SAL73909.1"/>
    </source>
</evidence>
<feature type="region of interest" description="Disordered" evidence="21">
    <location>
        <begin position="1"/>
        <end position="41"/>
    </location>
</feature>
<dbReference type="PANTHER" id="PTHR42705">
    <property type="entry name" value="BIFUNCTIONAL NON-HOMOLOGOUS END JOINING PROTEIN LIGD"/>
    <property type="match status" value="1"/>
</dbReference>
<keyword evidence="4" id="KW-0808">Transferase</keyword>
<dbReference type="InterPro" id="IPR012310">
    <property type="entry name" value="DNA_ligase_ATP-dep_cent"/>
</dbReference>
<evidence type="ECO:0000256" key="11">
    <source>
        <dbReference type="ARBA" id="ARBA00022839"/>
    </source>
</evidence>
<dbReference type="NCBIfam" id="TIGR02777">
    <property type="entry name" value="LigD_PE_dom"/>
    <property type="match status" value="1"/>
</dbReference>
<dbReference type="EC" id="6.5.1.1" evidence="2"/>
<dbReference type="GO" id="GO:0003887">
    <property type="term" value="F:DNA-directed DNA polymerase activity"/>
    <property type="evidence" value="ECO:0007669"/>
    <property type="project" value="UniProtKB-KW"/>
</dbReference>
<evidence type="ECO:0000256" key="9">
    <source>
        <dbReference type="ARBA" id="ARBA00022763"/>
    </source>
</evidence>
<dbReference type="GO" id="GO:0003677">
    <property type="term" value="F:DNA binding"/>
    <property type="evidence" value="ECO:0007669"/>
    <property type="project" value="UniProtKB-KW"/>
</dbReference>
<dbReference type="CDD" id="cd07971">
    <property type="entry name" value="OBF_DNA_ligase_LigD"/>
    <property type="match status" value="1"/>
</dbReference>
<evidence type="ECO:0000256" key="18">
    <source>
        <dbReference type="ARBA" id="ARBA00023268"/>
    </source>
</evidence>
<feature type="compositionally biased region" description="Low complexity" evidence="21">
    <location>
        <begin position="604"/>
        <end position="614"/>
    </location>
</feature>
<dbReference type="CDD" id="cd07906">
    <property type="entry name" value="Adenylation_DNA_ligase_LigD_LigC"/>
    <property type="match status" value="1"/>
</dbReference>
<evidence type="ECO:0000256" key="12">
    <source>
        <dbReference type="ARBA" id="ARBA00022840"/>
    </source>
</evidence>
<evidence type="ECO:0000256" key="13">
    <source>
        <dbReference type="ARBA" id="ARBA00022932"/>
    </source>
</evidence>
<keyword evidence="16" id="KW-0234">DNA repair</keyword>
<gene>
    <name evidence="23" type="ORF">AWB68_04503</name>
</gene>
<dbReference type="InterPro" id="IPR052171">
    <property type="entry name" value="NHEJ_LigD"/>
</dbReference>
<evidence type="ECO:0000256" key="1">
    <source>
        <dbReference type="ARBA" id="ARBA00001936"/>
    </source>
</evidence>
<keyword evidence="15" id="KW-0233">DNA recombination</keyword>
<dbReference type="NCBIfam" id="TIGR02779">
    <property type="entry name" value="NHEJ_ligase_lig"/>
    <property type="match status" value="1"/>
</dbReference>
<keyword evidence="18" id="KW-0511">Multifunctional enzyme</keyword>
<dbReference type="Pfam" id="PF04679">
    <property type="entry name" value="DNA_ligase_A_C"/>
    <property type="match status" value="1"/>
</dbReference>
<keyword evidence="8" id="KW-0547">Nucleotide-binding</keyword>
<feature type="region of interest" description="Disordered" evidence="21">
    <location>
        <begin position="203"/>
        <end position="236"/>
    </location>
</feature>